<dbReference type="AlphaFoldDB" id="T0L2U1"/>
<accession>T0L2U1</accession>
<feature type="compositionally biased region" description="Polar residues" evidence="1">
    <location>
        <begin position="7"/>
        <end position="21"/>
    </location>
</feature>
<feature type="region of interest" description="Disordered" evidence="1">
    <location>
        <begin position="1"/>
        <end position="23"/>
    </location>
</feature>
<dbReference type="OrthoDB" id="4823726at2759"/>
<name>T0L2U1_COLGC</name>
<evidence type="ECO:0000313" key="3">
    <source>
        <dbReference type="Proteomes" id="UP000015530"/>
    </source>
</evidence>
<dbReference type="EMBL" id="AMYD01000203">
    <property type="protein sequence ID" value="EQB58799.1"/>
    <property type="molecule type" value="Genomic_DNA"/>
</dbReference>
<proteinExistence type="predicted"/>
<dbReference type="HOGENOM" id="CLU_1731315_0_0_1"/>
<dbReference type="Proteomes" id="UP000015530">
    <property type="component" value="Unassembled WGS sequence"/>
</dbReference>
<gene>
    <name evidence="2" type="ORF">CGLO_00913</name>
</gene>
<organism evidence="2 3">
    <name type="scientific">Colletotrichum gloeosporioides (strain Cg-14)</name>
    <name type="common">Anthracnose fungus</name>
    <name type="synonym">Glomerella cingulata</name>
    <dbReference type="NCBI Taxonomy" id="1237896"/>
    <lineage>
        <taxon>Eukaryota</taxon>
        <taxon>Fungi</taxon>
        <taxon>Dikarya</taxon>
        <taxon>Ascomycota</taxon>
        <taxon>Pezizomycotina</taxon>
        <taxon>Sordariomycetes</taxon>
        <taxon>Hypocreomycetidae</taxon>
        <taxon>Glomerellales</taxon>
        <taxon>Glomerellaceae</taxon>
        <taxon>Colletotrichum</taxon>
        <taxon>Colletotrichum gloeosporioides species complex</taxon>
    </lineage>
</organism>
<reference evidence="3" key="1">
    <citation type="journal article" date="2013" name="Mol. Plant Microbe Interact.">
        <title>Global aspects of pacC regulation of pathogenicity genes in Colletotrichum gloeosporioides as revealed by transcriptome analysis.</title>
        <authorList>
            <person name="Alkan N."/>
            <person name="Meng X."/>
            <person name="Friedlander G."/>
            <person name="Reuveni E."/>
            <person name="Sukno S."/>
            <person name="Sherman A."/>
            <person name="Thon M."/>
            <person name="Fluhr R."/>
            <person name="Prusky D."/>
        </authorList>
    </citation>
    <scope>NUCLEOTIDE SEQUENCE [LARGE SCALE GENOMIC DNA]</scope>
    <source>
        <strain evidence="3">Cg-14</strain>
    </source>
</reference>
<evidence type="ECO:0000313" key="2">
    <source>
        <dbReference type="EMBL" id="EQB58799.1"/>
    </source>
</evidence>
<dbReference type="STRING" id="1237896.T0L2U1"/>
<sequence>MEEGHPKTTTYSQDSQDTLLQDVQAPPSYQEVLFILSPNNEWISLHDGNQDVLLASAENPLGSRPGILLRNGTDSKDPIIAAAGDESQFAARACALNSTKDIFLPPSESRASVLDMDTETMRPSVSSEQVAFLFSIEAGEKQQRKRFEWTN</sequence>
<evidence type="ECO:0000256" key="1">
    <source>
        <dbReference type="SAM" id="MobiDB-lite"/>
    </source>
</evidence>
<comment type="caution">
    <text evidence="2">The sequence shown here is derived from an EMBL/GenBank/DDBJ whole genome shotgun (WGS) entry which is preliminary data.</text>
</comment>
<protein>
    <submittedName>
        <fullName evidence="2">Uncharacterized protein</fullName>
    </submittedName>
</protein>